<evidence type="ECO:0000256" key="1">
    <source>
        <dbReference type="ARBA" id="ARBA00004651"/>
    </source>
</evidence>
<evidence type="ECO:0000313" key="8">
    <source>
        <dbReference type="EMBL" id="MBP1475445.1"/>
    </source>
</evidence>
<keyword evidence="5 7" id="KW-1133">Transmembrane helix</keyword>
<sequence length="161" mass="17918">MSRLVPHPLMAGFLLLAWLLLQQSLAPGTLLAGLAIALGLAWAFGKLRAPPARVRNVPLMVRLLLRVIGDIVRSNLAVAGIVLRRRGRFVSGFVQIPLELTDPYGLAALACIITSTPGTIWVDHDSRRNVLMIHVLDLVDESIWIDTIKRRYEQPLKEIFQ</sequence>
<reference evidence="8 9" key="1">
    <citation type="submission" date="2021-04" db="EMBL/GenBank/DDBJ databases">
        <authorList>
            <person name="Huq M.A."/>
        </authorList>
    </citation>
    <scope>NUCLEOTIDE SEQUENCE [LARGE SCALE GENOMIC DNA]</scope>
    <source>
        <strain evidence="8 9">MAH-13</strain>
    </source>
</reference>
<dbReference type="PANTHER" id="PTHR34584:SF1">
    <property type="entry name" value="NA(+)_H(+) ANTIPORTER SUBUNIT E1"/>
    <property type="match status" value="1"/>
</dbReference>
<gene>
    <name evidence="8" type="ORF">J7I44_14115</name>
</gene>
<keyword evidence="9" id="KW-1185">Reference proteome</keyword>
<evidence type="ECO:0000256" key="3">
    <source>
        <dbReference type="ARBA" id="ARBA00022475"/>
    </source>
</evidence>
<evidence type="ECO:0000313" key="9">
    <source>
        <dbReference type="Proteomes" id="UP000823790"/>
    </source>
</evidence>
<feature type="transmembrane region" description="Helical" evidence="7">
    <location>
        <begin position="104"/>
        <end position="122"/>
    </location>
</feature>
<dbReference type="PANTHER" id="PTHR34584">
    <property type="entry name" value="NA(+)/H(+) ANTIPORTER SUBUNIT E1"/>
    <property type="match status" value="1"/>
</dbReference>
<evidence type="ECO:0000256" key="5">
    <source>
        <dbReference type="ARBA" id="ARBA00022989"/>
    </source>
</evidence>
<evidence type="ECO:0000256" key="6">
    <source>
        <dbReference type="ARBA" id="ARBA00023136"/>
    </source>
</evidence>
<name>A0ABS4DQW1_9GAMM</name>
<comment type="subcellular location">
    <subcellularLocation>
        <location evidence="1">Cell membrane</location>
        <topology evidence="1">Multi-pass membrane protein</topology>
    </subcellularLocation>
</comment>
<proteinExistence type="inferred from homology"/>
<evidence type="ECO:0000256" key="4">
    <source>
        <dbReference type="ARBA" id="ARBA00022692"/>
    </source>
</evidence>
<dbReference type="Proteomes" id="UP000823790">
    <property type="component" value="Unassembled WGS sequence"/>
</dbReference>
<accession>A0ABS4DQW1</accession>
<comment type="similarity">
    <text evidence="2">Belongs to the CPA3 antiporters (TC 2.A.63) subunit E family.</text>
</comment>
<dbReference type="PIRSF" id="PIRSF019239">
    <property type="entry name" value="MrpE"/>
    <property type="match status" value="1"/>
</dbReference>
<dbReference type="NCBIfam" id="NF006520">
    <property type="entry name" value="PRK08965.1-4"/>
    <property type="match status" value="1"/>
</dbReference>
<keyword evidence="6 7" id="KW-0472">Membrane</keyword>
<dbReference type="EMBL" id="JAGJRS010000031">
    <property type="protein sequence ID" value="MBP1475445.1"/>
    <property type="molecule type" value="Genomic_DNA"/>
</dbReference>
<protein>
    <submittedName>
        <fullName evidence="8">Na+/H+ antiporter subunit E</fullName>
    </submittedName>
</protein>
<evidence type="ECO:0000256" key="7">
    <source>
        <dbReference type="SAM" id="Phobius"/>
    </source>
</evidence>
<dbReference type="InterPro" id="IPR002758">
    <property type="entry name" value="Cation_antiport_E"/>
</dbReference>
<dbReference type="RefSeq" id="WP_209622168.1">
    <property type="nucleotide sequence ID" value="NZ_JAGJRS010000031.1"/>
</dbReference>
<feature type="transmembrane region" description="Helical" evidence="7">
    <location>
        <begin position="63"/>
        <end position="83"/>
    </location>
</feature>
<organism evidence="8 9">
    <name type="scientific">Frateuria flava</name>
    <dbReference type="NCBI Taxonomy" id="2821489"/>
    <lineage>
        <taxon>Bacteria</taxon>
        <taxon>Pseudomonadati</taxon>
        <taxon>Pseudomonadota</taxon>
        <taxon>Gammaproteobacteria</taxon>
        <taxon>Lysobacterales</taxon>
        <taxon>Rhodanobacteraceae</taxon>
        <taxon>Frateuria</taxon>
    </lineage>
</organism>
<evidence type="ECO:0000256" key="2">
    <source>
        <dbReference type="ARBA" id="ARBA00006228"/>
    </source>
</evidence>
<dbReference type="Pfam" id="PF01899">
    <property type="entry name" value="MNHE"/>
    <property type="match status" value="1"/>
</dbReference>
<comment type="caution">
    <text evidence="8">The sequence shown here is derived from an EMBL/GenBank/DDBJ whole genome shotgun (WGS) entry which is preliminary data.</text>
</comment>
<keyword evidence="4 7" id="KW-0812">Transmembrane</keyword>
<keyword evidence="3" id="KW-1003">Cell membrane</keyword>